<evidence type="ECO:0000313" key="4">
    <source>
        <dbReference type="Proteomes" id="UP000095485"/>
    </source>
</evidence>
<dbReference type="EMBL" id="CZAY01000011">
    <property type="protein sequence ID" value="CUP67924.1"/>
    <property type="molecule type" value="Genomic_DNA"/>
</dbReference>
<dbReference type="RefSeq" id="WP_055283190.1">
    <property type="nucleotide sequence ID" value="NZ_CZAY01000011.1"/>
</dbReference>
<evidence type="ECO:0000313" key="3">
    <source>
        <dbReference type="EMBL" id="CUP67924.1"/>
    </source>
</evidence>
<dbReference type="SUPFAM" id="SSF52200">
    <property type="entry name" value="Toll/Interleukin receptor TIR domain"/>
    <property type="match status" value="1"/>
</dbReference>
<proteinExistence type="predicted"/>
<dbReference type="SMART" id="SM00028">
    <property type="entry name" value="TPR"/>
    <property type="match status" value="3"/>
</dbReference>
<dbReference type="InterPro" id="IPR000157">
    <property type="entry name" value="TIR_dom"/>
</dbReference>
<dbReference type="PROSITE" id="PS50005">
    <property type="entry name" value="TPR"/>
    <property type="match status" value="1"/>
</dbReference>
<organism evidence="3 4">
    <name type="scientific">Dorea longicatena</name>
    <dbReference type="NCBI Taxonomy" id="88431"/>
    <lineage>
        <taxon>Bacteria</taxon>
        <taxon>Bacillati</taxon>
        <taxon>Bacillota</taxon>
        <taxon>Clostridia</taxon>
        <taxon>Lachnospirales</taxon>
        <taxon>Lachnospiraceae</taxon>
        <taxon>Dorea</taxon>
    </lineage>
</organism>
<gene>
    <name evidence="3" type="ORF">ERS852526_01715</name>
</gene>
<dbReference type="InterPro" id="IPR035897">
    <property type="entry name" value="Toll_tir_struct_dom_sf"/>
</dbReference>
<dbReference type="GO" id="GO:0007165">
    <property type="term" value="P:signal transduction"/>
    <property type="evidence" value="ECO:0007669"/>
    <property type="project" value="InterPro"/>
</dbReference>
<dbReference type="OrthoDB" id="2049726at2"/>
<keyword evidence="1" id="KW-0802">TPR repeat</keyword>
<name>A0A174Q302_9FIRM</name>
<dbReference type="InterPro" id="IPR011990">
    <property type="entry name" value="TPR-like_helical_dom_sf"/>
</dbReference>
<dbReference type="InterPro" id="IPR019734">
    <property type="entry name" value="TPR_rpt"/>
</dbReference>
<dbReference type="Pfam" id="PF13424">
    <property type="entry name" value="TPR_12"/>
    <property type="match status" value="1"/>
</dbReference>
<protein>
    <submittedName>
        <fullName evidence="3">Predicted ATPase</fullName>
    </submittedName>
</protein>
<dbReference type="Gene3D" id="1.25.40.10">
    <property type="entry name" value="Tetratricopeptide repeat domain"/>
    <property type="match status" value="1"/>
</dbReference>
<reference evidence="3 4" key="1">
    <citation type="submission" date="2015-09" db="EMBL/GenBank/DDBJ databases">
        <authorList>
            <consortium name="Pathogen Informatics"/>
        </authorList>
    </citation>
    <scope>NUCLEOTIDE SEQUENCE [LARGE SCALE GENOMIC DNA]</scope>
    <source>
        <strain evidence="3 4">2789STDY5834914</strain>
    </source>
</reference>
<dbReference type="PANTHER" id="PTHR47691:SF3">
    <property type="entry name" value="HTH-TYPE TRANSCRIPTIONAL REGULATOR RV0890C-RELATED"/>
    <property type="match status" value="1"/>
</dbReference>
<evidence type="ECO:0000256" key="1">
    <source>
        <dbReference type="PROSITE-ProRule" id="PRU00339"/>
    </source>
</evidence>
<sequence length="771" mass="90340">MQHEVFISYHRNSSAELVEHIVAALESHGIKCWYAPRDVDSSYAGDIVKAINTCKVFLLVMNEQSSHSAHVLNEIDCAFNRFHQHESIRLLPFRTDNREISDDVRYYLGRIHFLDGTEPPEEDRINALVSRISYWIQSSEWNNNAQPVVQVQSIHSTTLVHNTNFVGRASELNEIYRLLHSDNNKLFLCGTGGIGKSELARQYGLKFQNEYRTILWFTYNSTLEDMIITDQFLLIHGLENEKQDLTTPQARETYYYKKLNYLKEHCDKHTLLIIDNFDAEDERTQELLEGPYSVIFTTRISREKDGYQELSIHPMDNPEDLIALFQKFYKRPLQSGDDMILLQIFDKIAHHTYGIELLARQMQASRMSPASMLDFFNGKETPASRRSHIVMEHILNVMTDLFHLGSLTEEKLSILKNMALLPVEGIETETFFDLTELDDFMLIDELIDSSFIQYNYITDVISLHPLIVNTIQKNDPDFVDDCQIYIQNLTRQLSSFTHLKSTEKRTLLSLAEAYYLKWCSPSRSFDIPFMEHLAEAYAEYFIRDKSIAIMKRLLTLNPKPLKASWYHYYISNQLRCLEQYDGLSSEAALSLSLLKDLPDSLEKKQQLSRSYSMMGWAKYHTDDFEQAFSYFEHSLQLRKETLSDDNVLIAWAYFNSASVLTKMKETEKAIQYYEEAIRRFLRINEIGICVPAYICIAEAYLDLNDCTKATNALEQAFTYEYEYYGEENCRKYWLYDIKSKILEKQGKNDEAAEYRRWSEEEYKRYIQSRET</sequence>
<dbReference type="Proteomes" id="UP000095485">
    <property type="component" value="Unassembled WGS sequence"/>
</dbReference>
<dbReference type="Gene3D" id="3.40.50.10140">
    <property type="entry name" value="Toll/interleukin-1 receptor homology (TIR) domain"/>
    <property type="match status" value="1"/>
</dbReference>
<accession>A0A174Q302</accession>
<evidence type="ECO:0000259" key="2">
    <source>
        <dbReference type="PROSITE" id="PS50104"/>
    </source>
</evidence>
<feature type="domain" description="TIR" evidence="2">
    <location>
        <begin position="1"/>
        <end position="136"/>
    </location>
</feature>
<dbReference type="SUPFAM" id="SSF48452">
    <property type="entry name" value="TPR-like"/>
    <property type="match status" value="1"/>
</dbReference>
<dbReference type="InterPro" id="IPR027417">
    <property type="entry name" value="P-loop_NTPase"/>
</dbReference>
<dbReference type="Gene3D" id="3.40.50.300">
    <property type="entry name" value="P-loop containing nucleotide triphosphate hydrolases"/>
    <property type="match status" value="1"/>
</dbReference>
<dbReference type="SUPFAM" id="SSF52540">
    <property type="entry name" value="P-loop containing nucleoside triphosphate hydrolases"/>
    <property type="match status" value="1"/>
</dbReference>
<feature type="repeat" description="TPR" evidence="1">
    <location>
        <begin position="608"/>
        <end position="641"/>
    </location>
</feature>
<dbReference type="PROSITE" id="PS50104">
    <property type="entry name" value="TIR"/>
    <property type="match status" value="1"/>
</dbReference>
<dbReference type="AlphaFoldDB" id="A0A174Q302"/>
<dbReference type="GeneID" id="96229005"/>
<dbReference type="PANTHER" id="PTHR47691">
    <property type="entry name" value="REGULATOR-RELATED"/>
    <property type="match status" value="1"/>
</dbReference>
<dbReference type="Pfam" id="PF13676">
    <property type="entry name" value="TIR_2"/>
    <property type="match status" value="1"/>
</dbReference>